<gene>
    <name evidence="1" type="ORF">Naga_100005g29</name>
</gene>
<name>W7TEH4_9STRA</name>
<comment type="caution">
    <text evidence="1">The sequence shown here is derived from an EMBL/GenBank/DDBJ whole genome shotgun (WGS) entry which is preliminary data.</text>
</comment>
<evidence type="ECO:0000313" key="2">
    <source>
        <dbReference type="Proteomes" id="UP000019335"/>
    </source>
</evidence>
<reference evidence="1 2" key="1">
    <citation type="journal article" date="2014" name="Mol. Plant">
        <title>Chromosome Scale Genome Assembly and Transcriptome Profiling of Nannochloropsis gaditana in Nitrogen Depletion.</title>
        <authorList>
            <person name="Corteggiani Carpinelli E."/>
            <person name="Telatin A."/>
            <person name="Vitulo N."/>
            <person name="Forcato C."/>
            <person name="D'Angelo M."/>
            <person name="Schiavon R."/>
            <person name="Vezzi A."/>
            <person name="Giacometti G.M."/>
            <person name="Morosinotto T."/>
            <person name="Valle G."/>
        </authorList>
    </citation>
    <scope>NUCLEOTIDE SEQUENCE [LARGE SCALE GENOMIC DNA]</scope>
    <source>
        <strain evidence="1 2">B-31</strain>
    </source>
</reference>
<accession>W7TEH4</accession>
<sequence>MISGGKDMLAMKGLALALRATETPEFRRTFTPHRHFTGTSKIIYIYIYIYIHIIYRTKTTDLSPDRIMWFLYFKPYLT</sequence>
<proteinExistence type="predicted"/>
<organism evidence="1 2">
    <name type="scientific">Nannochloropsis gaditana</name>
    <dbReference type="NCBI Taxonomy" id="72520"/>
    <lineage>
        <taxon>Eukaryota</taxon>
        <taxon>Sar</taxon>
        <taxon>Stramenopiles</taxon>
        <taxon>Ochrophyta</taxon>
        <taxon>Eustigmatophyceae</taxon>
        <taxon>Eustigmatales</taxon>
        <taxon>Monodopsidaceae</taxon>
        <taxon>Nannochloropsis</taxon>
    </lineage>
</organism>
<dbReference type="EMBL" id="AZIL01000936">
    <property type="protein sequence ID" value="EWM25415.1"/>
    <property type="molecule type" value="Genomic_DNA"/>
</dbReference>
<dbReference type="AlphaFoldDB" id="W7TEH4"/>
<evidence type="ECO:0000313" key="1">
    <source>
        <dbReference type="EMBL" id="EWM25415.1"/>
    </source>
</evidence>
<keyword evidence="2" id="KW-1185">Reference proteome</keyword>
<protein>
    <submittedName>
        <fullName evidence="1">Uncharacterized protein</fullName>
    </submittedName>
</protein>
<dbReference type="Proteomes" id="UP000019335">
    <property type="component" value="Chromosome 11"/>
</dbReference>